<feature type="compositionally biased region" description="Basic and acidic residues" evidence="9">
    <location>
        <begin position="248"/>
        <end position="257"/>
    </location>
</feature>
<evidence type="ECO:0000256" key="8">
    <source>
        <dbReference type="SAM" id="Coils"/>
    </source>
</evidence>
<dbReference type="Pfam" id="PF01086">
    <property type="entry name" value="Clathrin_lg_ch"/>
    <property type="match status" value="1"/>
</dbReference>
<dbReference type="Proteomes" id="UP001634007">
    <property type="component" value="Unassembled WGS sequence"/>
</dbReference>
<dbReference type="GO" id="GO:0030659">
    <property type="term" value="C:cytoplasmic vesicle membrane"/>
    <property type="evidence" value="ECO:0007669"/>
    <property type="project" value="UniProtKB-SubCell"/>
</dbReference>
<feature type="coiled-coil region" evidence="8">
    <location>
        <begin position="158"/>
        <end position="189"/>
    </location>
</feature>
<dbReference type="EMBL" id="JBJKBG010000010">
    <property type="protein sequence ID" value="KAL3718012.1"/>
    <property type="molecule type" value="Genomic_DNA"/>
</dbReference>
<dbReference type="GO" id="GO:0005905">
    <property type="term" value="C:clathrin-coated pit"/>
    <property type="evidence" value="ECO:0007669"/>
    <property type="project" value="UniProtKB-KW"/>
</dbReference>
<sequence length="331" mass="36598">MVSPHALLIPFPCRPKHFRSLRKSKAPLATENSEATEEEEEEEEEEEDSDESATHSLISLITMSSFSQLDGDSVLSPGFEPYAAPHFAESDSVAEEEEEDDDDDGAAGFDSGDGFFSEQAPAAPPVYAAAGEFSAEEEADGPVLPPPMEMLPEEGFALREWRRQNAVRLEEKEKMEKELLNQIIDEADEFKIEFYRKRTITCENNKITNREREKLFLASLEKFQAEADKNYWKAIAELIPNEVPTIENKRGKKDQGKKPSVVVVRGPKPGKPTELSRMRQILLKLKHSAPSHLKLCPPSAPNTDDPKVSGAVVADAPKKVAVAAPEAVVAA</sequence>
<keyword evidence="6 7" id="KW-0968">Cytoplasmic vesicle</keyword>
<keyword evidence="5 7" id="KW-0168">Coated pit</keyword>
<gene>
    <name evidence="10" type="ORF">ACJRO7_003190</name>
</gene>
<dbReference type="InterPro" id="IPR000996">
    <property type="entry name" value="Clathrin_L-chain"/>
</dbReference>
<evidence type="ECO:0000256" key="2">
    <source>
        <dbReference type="ARBA" id="ARBA00004180"/>
    </source>
</evidence>
<keyword evidence="4 7" id="KW-0472">Membrane</keyword>
<feature type="compositionally biased region" description="Low complexity" evidence="9">
    <location>
        <begin position="258"/>
        <end position="267"/>
    </location>
</feature>
<comment type="function">
    <text evidence="1 7">Clathrin is the major protein of the polyhedral coat of coated pits and vesicles.</text>
</comment>
<evidence type="ECO:0000313" key="10">
    <source>
        <dbReference type="EMBL" id="KAL3718012.1"/>
    </source>
</evidence>
<evidence type="ECO:0000256" key="4">
    <source>
        <dbReference type="ARBA" id="ARBA00023136"/>
    </source>
</evidence>
<dbReference type="PANTHER" id="PTHR10639">
    <property type="entry name" value="CLATHRIN LIGHT CHAIN"/>
    <property type="match status" value="1"/>
</dbReference>
<feature type="region of interest" description="Disordered" evidence="9">
    <location>
        <begin position="22"/>
        <end position="150"/>
    </location>
</feature>
<evidence type="ECO:0000256" key="9">
    <source>
        <dbReference type="SAM" id="MobiDB-lite"/>
    </source>
</evidence>
<feature type="compositionally biased region" description="Acidic residues" evidence="9">
    <location>
        <begin position="34"/>
        <end position="51"/>
    </location>
</feature>
<evidence type="ECO:0000256" key="3">
    <source>
        <dbReference type="ARBA" id="ARBA00005263"/>
    </source>
</evidence>
<proteinExistence type="inferred from homology"/>
<feature type="compositionally biased region" description="Low complexity" evidence="9">
    <location>
        <begin position="106"/>
        <end position="133"/>
    </location>
</feature>
<evidence type="ECO:0000256" key="6">
    <source>
        <dbReference type="ARBA" id="ARBA00023329"/>
    </source>
</evidence>
<reference evidence="10 11" key="1">
    <citation type="submission" date="2024-11" db="EMBL/GenBank/DDBJ databases">
        <title>Chromosome-level genome assembly of Eucalyptus globulus Labill. provides insights into its genome evolution.</title>
        <authorList>
            <person name="Li X."/>
        </authorList>
    </citation>
    <scope>NUCLEOTIDE SEQUENCE [LARGE SCALE GENOMIC DNA]</scope>
    <source>
        <strain evidence="10">CL2024</strain>
        <tissue evidence="10">Fresh tender leaves</tissue>
    </source>
</reference>
<comment type="subcellular location">
    <subcellularLocation>
        <location evidence="2 7">Cytoplasmic vesicle membrane</location>
        <topology evidence="2 7">Peripheral membrane protein</topology>
        <orientation evidence="2 7">Cytoplasmic side</orientation>
    </subcellularLocation>
    <subcellularLocation>
        <location evidence="7">Membrane</location>
        <location evidence="7">Coated pit</location>
        <topology evidence="7">Peripheral membrane protein</topology>
        <orientation evidence="7">Cytoplasmic side</orientation>
    </subcellularLocation>
    <text evidence="7">Cytoplasmic face of coated pits and vesicles.</text>
</comment>
<name>A0ABD3IVI3_EUCGL</name>
<comment type="similarity">
    <text evidence="3 7">Belongs to the clathrin light chain family.</text>
</comment>
<evidence type="ECO:0000256" key="5">
    <source>
        <dbReference type="ARBA" id="ARBA00023176"/>
    </source>
</evidence>
<feature type="compositionally biased region" description="Acidic residues" evidence="9">
    <location>
        <begin position="92"/>
        <end position="105"/>
    </location>
</feature>
<keyword evidence="8" id="KW-0175">Coiled coil</keyword>
<dbReference type="PANTHER" id="PTHR10639:SF24">
    <property type="entry name" value="CLATHRIN LIGHT CHAIN 3"/>
    <property type="match status" value="1"/>
</dbReference>
<evidence type="ECO:0000256" key="1">
    <source>
        <dbReference type="ARBA" id="ARBA00003913"/>
    </source>
</evidence>
<feature type="compositionally biased region" description="Polar residues" evidence="9">
    <location>
        <begin position="55"/>
        <end position="70"/>
    </location>
</feature>
<organism evidence="10 11">
    <name type="scientific">Eucalyptus globulus</name>
    <name type="common">Tasmanian blue gum</name>
    <dbReference type="NCBI Taxonomy" id="34317"/>
    <lineage>
        <taxon>Eukaryota</taxon>
        <taxon>Viridiplantae</taxon>
        <taxon>Streptophyta</taxon>
        <taxon>Embryophyta</taxon>
        <taxon>Tracheophyta</taxon>
        <taxon>Spermatophyta</taxon>
        <taxon>Magnoliopsida</taxon>
        <taxon>eudicotyledons</taxon>
        <taxon>Gunneridae</taxon>
        <taxon>Pentapetalae</taxon>
        <taxon>rosids</taxon>
        <taxon>malvids</taxon>
        <taxon>Myrtales</taxon>
        <taxon>Myrtaceae</taxon>
        <taxon>Myrtoideae</taxon>
        <taxon>Eucalypteae</taxon>
        <taxon>Eucalyptus</taxon>
    </lineage>
</organism>
<feature type="region of interest" description="Disordered" evidence="9">
    <location>
        <begin position="248"/>
        <end position="273"/>
    </location>
</feature>
<keyword evidence="11" id="KW-1185">Reference proteome</keyword>
<evidence type="ECO:0000313" key="11">
    <source>
        <dbReference type="Proteomes" id="UP001634007"/>
    </source>
</evidence>
<dbReference type="AlphaFoldDB" id="A0ABD3IVI3"/>
<evidence type="ECO:0000256" key="7">
    <source>
        <dbReference type="RuleBase" id="RU363137"/>
    </source>
</evidence>
<comment type="caution">
    <text evidence="10">The sequence shown here is derived from an EMBL/GenBank/DDBJ whole genome shotgun (WGS) entry which is preliminary data.</text>
</comment>
<protein>
    <recommendedName>
        <fullName evidence="7">Clathrin light chain</fullName>
    </recommendedName>
</protein>
<accession>A0ABD3IVI3</accession>